<dbReference type="Proteomes" id="UP000048948">
    <property type="component" value="Unassembled WGS sequence"/>
</dbReference>
<organism evidence="1 3">
    <name type="scientific">Mycobacterium tuberculosis</name>
    <dbReference type="NCBI Taxonomy" id="1773"/>
    <lineage>
        <taxon>Bacteria</taxon>
        <taxon>Bacillati</taxon>
        <taxon>Actinomycetota</taxon>
        <taxon>Actinomycetes</taxon>
        <taxon>Mycobacteriales</taxon>
        <taxon>Mycobacteriaceae</taxon>
        <taxon>Mycobacterium</taxon>
        <taxon>Mycobacterium tuberculosis complex</taxon>
    </lineage>
</organism>
<evidence type="ECO:0000313" key="4">
    <source>
        <dbReference type="Proteomes" id="UP000048948"/>
    </source>
</evidence>
<dbReference type="AlphaFoldDB" id="A0A654U6I1"/>
<dbReference type="EMBL" id="CNGE01000884">
    <property type="protein sequence ID" value="CKT46349.1"/>
    <property type="molecule type" value="Genomic_DNA"/>
</dbReference>
<sequence length="88" mass="9424">MFVLRVGRCAVDEALDFVELVHPDDAARVLAMAAGLTSETRRPARIPQRPAGKVQNLAGVIPRQRYLGGAHKVEAVALYPVHLLGVGA</sequence>
<gene>
    <name evidence="1" type="ORF">ERS007657_03943</name>
    <name evidence="2" type="ORF">ERS027646_03622</name>
</gene>
<evidence type="ECO:0000313" key="3">
    <source>
        <dbReference type="Proteomes" id="UP000046680"/>
    </source>
</evidence>
<accession>A0A654U6I1</accession>
<dbReference type="EMBL" id="CGCX01002206">
    <property type="protein sequence ID" value="CFS08593.1"/>
    <property type="molecule type" value="Genomic_DNA"/>
</dbReference>
<proteinExistence type="predicted"/>
<name>A0A654U6I1_MYCTX</name>
<evidence type="ECO:0000313" key="2">
    <source>
        <dbReference type="EMBL" id="CKT46349.1"/>
    </source>
</evidence>
<protein>
    <submittedName>
        <fullName evidence="1">Uncharacterized protein</fullName>
    </submittedName>
</protein>
<reference evidence="3 4" key="1">
    <citation type="submission" date="2015-03" db="EMBL/GenBank/DDBJ databases">
        <authorList>
            <consortium name="Pathogen Informatics"/>
        </authorList>
    </citation>
    <scope>NUCLEOTIDE SEQUENCE [LARGE SCALE GENOMIC DNA]</scope>
    <source>
        <strain evidence="2 4">Bir 172</strain>
        <strain evidence="1 3">C09601061</strain>
    </source>
</reference>
<dbReference type="Proteomes" id="UP000046680">
    <property type="component" value="Unassembled WGS sequence"/>
</dbReference>
<evidence type="ECO:0000313" key="1">
    <source>
        <dbReference type="EMBL" id="CFS08593.1"/>
    </source>
</evidence>